<sequence length="187" mass="20940">MKAFNSVALKNYELFKKSSVKTIITSCAGCFRTLKVDYADLIEDLEIRVLHTIEYIKSFLEEKDITLKNLEINTTYHDPCHTGRNSGLSPLYEEPREILSKISNLTEMKTIKENAKCCGAGGGVKKGFPDLALEVAKTRVQEAEETGADYLVSICPFCYRNLMDAITALNSNIKMVDLMELIDQALS</sequence>
<feature type="domain" description="Cysteine-rich" evidence="6">
    <location>
        <begin position="4"/>
        <end position="35"/>
    </location>
</feature>
<keyword evidence="1" id="KW-0004">4Fe-4S</keyword>
<dbReference type="GO" id="GO:0051539">
    <property type="term" value="F:4 iron, 4 sulfur cluster binding"/>
    <property type="evidence" value="ECO:0007669"/>
    <property type="project" value="UniProtKB-KW"/>
</dbReference>
<keyword evidence="2" id="KW-0479">Metal-binding</keyword>
<dbReference type="InterPro" id="IPR051460">
    <property type="entry name" value="HdrC_iron-sulfur_subunit"/>
</dbReference>
<proteinExistence type="predicted"/>
<dbReference type="GO" id="GO:0016491">
    <property type="term" value="F:oxidoreductase activity"/>
    <property type="evidence" value="ECO:0007669"/>
    <property type="project" value="UniProtKB-KW"/>
</dbReference>
<feature type="domain" description="Cysteine-rich" evidence="6">
    <location>
        <begin position="75"/>
        <end position="162"/>
    </location>
</feature>
<evidence type="ECO:0000256" key="2">
    <source>
        <dbReference type="ARBA" id="ARBA00022723"/>
    </source>
</evidence>
<dbReference type="EMBL" id="BART01024869">
    <property type="protein sequence ID" value="GAG93917.1"/>
    <property type="molecule type" value="Genomic_DNA"/>
</dbReference>
<dbReference type="AlphaFoldDB" id="X1CLP0"/>
<reference evidence="7" key="1">
    <citation type="journal article" date="2014" name="Front. Microbiol.">
        <title>High frequency of phylogenetically diverse reductive dehalogenase-homologous genes in deep subseafloor sedimentary metagenomes.</title>
        <authorList>
            <person name="Kawai M."/>
            <person name="Futagami T."/>
            <person name="Toyoda A."/>
            <person name="Takaki Y."/>
            <person name="Nishi S."/>
            <person name="Hori S."/>
            <person name="Arai W."/>
            <person name="Tsubouchi T."/>
            <person name="Morono Y."/>
            <person name="Uchiyama I."/>
            <person name="Ito T."/>
            <person name="Fujiyama A."/>
            <person name="Inagaki F."/>
            <person name="Takami H."/>
        </authorList>
    </citation>
    <scope>NUCLEOTIDE SEQUENCE</scope>
    <source>
        <strain evidence="7">Expedition CK06-06</strain>
    </source>
</reference>
<evidence type="ECO:0000256" key="3">
    <source>
        <dbReference type="ARBA" id="ARBA00023002"/>
    </source>
</evidence>
<organism evidence="7">
    <name type="scientific">marine sediment metagenome</name>
    <dbReference type="NCBI Taxonomy" id="412755"/>
    <lineage>
        <taxon>unclassified sequences</taxon>
        <taxon>metagenomes</taxon>
        <taxon>ecological metagenomes</taxon>
    </lineage>
</organism>
<keyword evidence="3" id="KW-0560">Oxidoreductase</keyword>
<evidence type="ECO:0000313" key="7">
    <source>
        <dbReference type="EMBL" id="GAG93917.1"/>
    </source>
</evidence>
<dbReference type="PANTHER" id="PTHR43255">
    <property type="entry name" value="IRON-SULFUR-BINDING OXIDOREDUCTASE FADF-RELATED-RELATED"/>
    <property type="match status" value="1"/>
</dbReference>
<dbReference type="InterPro" id="IPR004017">
    <property type="entry name" value="Cys_rich_dom"/>
</dbReference>
<gene>
    <name evidence="7" type="ORF">S01H4_44785</name>
</gene>
<keyword evidence="5" id="KW-0411">Iron-sulfur</keyword>
<name>X1CLP0_9ZZZZ</name>
<protein>
    <recommendedName>
        <fullName evidence="6">Cysteine-rich domain-containing protein</fullName>
    </recommendedName>
</protein>
<evidence type="ECO:0000259" key="6">
    <source>
        <dbReference type="Pfam" id="PF02754"/>
    </source>
</evidence>
<evidence type="ECO:0000256" key="4">
    <source>
        <dbReference type="ARBA" id="ARBA00023004"/>
    </source>
</evidence>
<dbReference type="GO" id="GO:0046872">
    <property type="term" value="F:metal ion binding"/>
    <property type="evidence" value="ECO:0007669"/>
    <property type="project" value="UniProtKB-KW"/>
</dbReference>
<evidence type="ECO:0000256" key="1">
    <source>
        <dbReference type="ARBA" id="ARBA00022485"/>
    </source>
</evidence>
<keyword evidence="4" id="KW-0408">Iron</keyword>
<comment type="caution">
    <text evidence="7">The sequence shown here is derived from an EMBL/GenBank/DDBJ whole genome shotgun (WGS) entry which is preliminary data.</text>
</comment>
<evidence type="ECO:0000256" key="5">
    <source>
        <dbReference type="ARBA" id="ARBA00023014"/>
    </source>
</evidence>
<dbReference type="PANTHER" id="PTHR43255:SF1">
    <property type="entry name" value="IRON-SULFUR-BINDING OXIDOREDUCTASE FADF-RELATED"/>
    <property type="match status" value="1"/>
</dbReference>
<dbReference type="Pfam" id="PF02754">
    <property type="entry name" value="CCG"/>
    <property type="match status" value="2"/>
</dbReference>
<dbReference type="GO" id="GO:0005886">
    <property type="term" value="C:plasma membrane"/>
    <property type="evidence" value="ECO:0007669"/>
    <property type="project" value="TreeGrafter"/>
</dbReference>
<accession>X1CLP0</accession>